<evidence type="ECO:0000313" key="1">
    <source>
        <dbReference type="EMBL" id="RKH68157.1"/>
    </source>
</evidence>
<protein>
    <submittedName>
        <fullName evidence="1">Uncharacterized protein</fullName>
    </submittedName>
</protein>
<comment type="caution">
    <text evidence="1">The sequence shown here is derived from an EMBL/GenBank/DDBJ whole genome shotgun (WGS) entry which is preliminary data.</text>
</comment>
<dbReference type="RefSeq" id="WP_147442669.1">
    <property type="nucleotide sequence ID" value="NZ_RAWM01000043.1"/>
</dbReference>
<dbReference type="OrthoDB" id="5504710at2"/>
<dbReference type="EMBL" id="RAWM01000043">
    <property type="protein sequence ID" value="RKH68157.1"/>
    <property type="molecule type" value="Genomic_DNA"/>
</dbReference>
<accession>A0A3A8QHU8</accession>
<proteinExistence type="predicted"/>
<dbReference type="Proteomes" id="UP000282656">
    <property type="component" value="Unassembled WGS sequence"/>
</dbReference>
<evidence type="ECO:0000313" key="2">
    <source>
        <dbReference type="Proteomes" id="UP000282656"/>
    </source>
</evidence>
<keyword evidence="2" id="KW-1185">Reference proteome</keyword>
<organism evidence="1 2">
    <name type="scientific">Corallococcus interemptor</name>
    <dbReference type="NCBI Taxonomy" id="2316720"/>
    <lineage>
        <taxon>Bacteria</taxon>
        <taxon>Pseudomonadati</taxon>
        <taxon>Myxococcota</taxon>
        <taxon>Myxococcia</taxon>
        <taxon>Myxococcales</taxon>
        <taxon>Cystobacterineae</taxon>
        <taxon>Myxococcaceae</taxon>
        <taxon>Corallococcus</taxon>
    </lineage>
</organism>
<gene>
    <name evidence="1" type="ORF">D7X96_17850</name>
</gene>
<reference evidence="2" key="1">
    <citation type="submission" date="2018-09" db="EMBL/GenBank/DDBJ databases">
        <authorList>
            <person name="Livingstone P.G."/>
            <person name="Whitworth D.E."/>
        </authorList>
    </citation>
    <scope>NUCLEOTIDE SEQUENCE [LARGE SCALE GENOMIC DNA]</scope>
    <source>
        <strain evidence="2">AB047A</strain>
    </source>
</reference>
<dbReference type="AlphaFoldDB" id="A0A3A8QHU8"/>
<name>A0A3A8QHU8_9BACT</name>
<sequence>MGAFFTNFQVHTGGLSPGVARERLLSGLRERLVGLGLVEAGPGVPVTRRWCVAPASQGPWLAVYDEATEGQDDAMLEAGALLLSSVLPSAVVGVRVHDSDVLDLWLAKEGPVVDRFRNWPGYFTGKPIPSRRTGRLAGRPEAWRELLVSGAPDLLRAAWDAPPTRQGASEILGRLAPLLGWDSDRVTVGFRSLPDAVRAGCTVLALRPAASPVTAPSTRLPALGHEGGVGPSLNARVGEQLTLSAVAHNTGGALRGLSIVLFGQALEDGLVTPGVAALTLGAPEDGREQEAPLSASRIGEQWVWEAHFSDTLLPEGHADPAAAFRASTSAEQAVSLWAATRVQVSISASAARAGRGELHIGLVPMQNPEAGQTSWTMRLRVAR</sequence>